<dbReference type="Proteomes" id="UP000598775">
    <property type="component" value="Unassembled WGS sequence"/>
</dbReference>
<name>A0A917B6Q1_9MICO</name>
<reference evidence="1 2" key="1">
    <citation type="journal article" date="2014" name="Int. J. Syst. Evol. Microbiol.">
        <title>Complete genome sequence of Corynebacterium casei LMG S-19264T (=DSM 44701T), isolated from a smear-ripened cheese.</title>
        <authorList>
            <consortium name="US DOE Joint Genome Institute (JGI-PGF)"/>
            <person name="Walter F."/>
            <person name="Albersmeier A."/>
            <person name="Kalinowski J."/>
            <person name="Ruckert C."/>
        </authorList>
    </citation>
    <scope>NUCLEOTIDE SEQUENCE [LARGE SCALE GENOMIC DNA]</scope>
    <source>
        <strain evidence="1 2">CGMCC 1.12976</strain>
    </source>
</reference>
<sequence length="86" mass="9103">MRGIATDSCTPRCARDKELAESTRVFGDAANQSEASHMSVVEDQMGAAVGVSEVRLEAIGLEAAICARICAAELRKIVLTELPQSP</sequence>
<dbReference type="AlphaFoldDB" id="A0A917B6Q1"/>
<organism evidence="1 2">
    <name type="scientific">Subtercola lobariae</name>
    <dbReference type="NCBI Taxonomy" id="1588641"/>
    <lineage>
        <taxon>Bacteria</taxon>
        <taxon>Bacillati</taxon>
        <taxon>Actinomycetota</taxon>
        <taxon>Actinomycetes</taxon>
        <taxon>Micrococcales</taxon>
        <taxon>Microbacteriaceae</taxon>
        <taxon>Subtercola</taxon>
    </lineage>
</organism>
<dbReference type="EMBL" id="BMGP01000003">
    <property type="protein sequence ID" value="GGF27927.1"/>
    <property type="molecule type" value="Genomic_DNA"/>
</dbReference>
<evidence type="ECO:0000313" key="1">
    <source>
        <dbReference type="EMBL" id="GGF27927.1"/>
    </source>
</evidence>
<gene>
    <name evidence="1" type="ORF">GCM10011399_21520</name>
</gene>
<proteinExistence type="predicted"/>
<comment type="caution">
    <text evidence="1">The sequence shown here is derived from an EMBL/GenBank/DDBJ whole genome shotgun (WGS) entry which is preliminary data.</text>
</comment>
<keyword evidence="2" id="KW-1185">Reference proteome</keyword>
<accession>A0A917B6Q1</accession>
<evidence type="ECO:0000313" key="2">
    <source>
        <dbReference type="Proteomes" id="UP000598775"/>
    </source>
</evidence>
<protein>
    <submittedName>
        <fullName evidence="1">Uncharacterized protein</fullName>
    </submittedName>
</protein>